<proteinExistence type="predicted"/>
<evidence type="ECO:0000256" key="1">
    <source>
        <dbReference type="SAM" id="MobiDB-lite"/>
    </source>
</evidence>
<reference evidence="2 3" key="1">
    <citation type="submission" date="2016-08" db="EMBL/GenBank/DDBJ databases">
        <title>Whole genome sequence of Mesorhizobium sp. strain UASWS1009 isolated from industrial sewage.</title>
        <authorList>
            <person name="Crovadore J."/>
            <person name="Calmin G."/>
            <person name="Chablais R."/>
            <person name="Cochard B."/>
            <person name="Lefort F."/>
        </authorList>
    </citation>
    <scope>NUCLEOTIDE SEQUENCE [LARGE SCALE GENOMIC DNA]</scope>
    <source>
        <strain evidence="2 3">UASWS1009</strain>
    </source>
</reference>
<dbReference type="AlphaFoldDB" id="A0A1C2ED97"/>
<sequence>MGADRHEKIQQRAYQIWEREGRPDGQHERHWRQAIDELDRDELEYHGQAVPETVYGTDVSGETVSPGQARKRDTGRVAKDDVLAQEALAIKTGISGDEAQRLIDEADGDLDAAEQAARAEAGKTD</sequence>
<feature type="region of interest" description="Disordered" evidence="1">
    <location>
        <begin position="57"/>
        <end position="78"/>
    </location>
</feature>
<dbReference type="OrthoDB" id="9811127at2"/>
<dbReference type="Pfam" id="PF11154">
    <property type="entry name" value="DUF2934"/>
    <property type="match status" value="1"/>
</dbReference>
<protein>
    <recommendedName>
        <fullName evidence="4">DUF2934 domain-containing protein</fullName>
    </recommendedName>
</protein>
<gene>
    <name evidence="2" type="ORF">QV13_01080</name>
</gene>
<dbReference type="Proteomes" id="UP000094412">
    <property type="component" value="Unassembled WGS sequence"/>
</dbReference>
<comment type="caution">
    <text evidence="2">The sequence shown here is derived from an EMBL/GenBank/DDBJ whole genome shotgun (WGS) entry which is preliminary data.</text>
</comment>
<evidence type="ECO:0008006" key="4">
    <source>
        <dbReference type="Google" id="ProtNLM"/>
    </source>
</evidence>
<feature type="region of interest" description="Disordered" evidence="1">
    <location>
        <begin position="106"/>
        <end position="125"/>
    </location>
</feature>
<evidence type="ECO:0000313" key="2">
    <source>
        <dbReference type="EMBL" id="OCX24989.1"/>
    </source>
</evidence>
<dbReference type="EMBL" id="MDEO01000019">
    <property type="protein sequence ID" value="OCX24989.1"/>
    <property type="molecule type" value="Genomic_DNA"/>
</dbReference>
<dbReference type="InterPro" id="IPR021327">
    <property type="entry name" value="DUF2934"/>
</dbReference>
<name>A0A1C2ED97_9HYPH</name>
<accession>A0A1C2ED97</accession>
<keyword evidence="3" id="KW-1185">Reference proteome</keyword>
<dbReference type="RefSeq" id="WP_065996705.1">
    <property type="nucleotide sequence ID" value="NZ_MDEO01000019.1"/>
</dbReference>
<organism evidence="2 3">
    <name type="scientific">Mesorhizobium hungaricum</name>
    <dbReference type="NCBI Taxonomy" id="1566387"/>
    <lineage>
        <taxon>Bacteria</taxon>
        <taxon>Pseudomonadati</taxon>
        <taxon>Pseudomonadota</taxon>
        <taxon>Alphaproteobacteria</taxon>
        <taxon>Hyphomicrobiales</taxon>
        <taxon>Phyllobacteriaceae</taxon>
        <taxon>Mesorhizobium</taxon>
    </lineage>
</organism>
<evidence type="ECO:0000313" key="3">
    <source>
        <dbReference type="Proteomes" id="UP000094412"/>
    </source>
</evidence>